<dbReference type="Proteomes" id="UP000224634">
    <property type="component" value="Unassembled WGS sequence"/>
</dbReference>
<dbReference type="InterPro" id="IPR011701">
    <property type="entry name" value="MFS"/>
</dbReference>
<evidence type="ECO:0000256" key="4">
    <source>
        <dbReference type="ARBA" id="ARBA00022989"/>
    </source>
</evidence>
<organism evidence="9 10">
    <name type="scientific">Polytolypa hystricis (strain UAMH7299)</name>
    <dbReference type="NCBI Taxonomy" id="1447883"/>
    <lineage>
        <taxon>Eukaryota</taxon>
        <taxon>Fungi</taxon>
        <taxon>Dikarya</taxon>
        <taxon>Ascomycota</taxon>
        <taxon>Pezizomycotina</taxon>
        <taxon>Eurotiomycetes</taxon>
        <taxon>Eurotiomycetidae</taxon>
        <taxon>Onygenales</taxon>
        <taxon>Onygenales incertae sedis</taxon>
        <taxon>Polytolypa</taxon>
    </lineage>
</organism>
<evidence type="ECO:0000313" key="10">
    <source>
        <dbReference type="Proteomes" id="UP000224634"/>
    </source>
</evidence>
<dbReference type="PROSITE" id="PS50850">
    <property type="entry name" value="MFS"/>
    <property type="match status" value="1"/>
</dbReference>
<feature type="transmembrane region" description="Helical" evidence="7">
    <location>
        <begin position="386"/>
        <end position="406"/>
    </location>
</feature>
<dbReference type="FunFam" id="1.20.1720.10:FF:000063">
    <property type="entry name" value="MFS multidrug transporter, putative (AFU_orthologue AFUA_2G05840)"/>
    <property type="match status" value="1"/>
</dbReference>
<dbReference type="GO" id="GO:0022857">
    <property type="term" value="F:transmembrane transporter activity"/>
    <property type="evidence" value="ECO:0007669"/>
    <property type="project" value="InterPro"/>
</dbReference>
<dbReference type="OrthoDB" id="3561359at2759"/>
<feature type="transmembrane region" description="Helical" evidence="7">
    <location>
        <begin position="433"/>
        <end position="455"/>
    </location>
</feature>
<keyword evidence="3 7" id="KW-0812">Transmembrane</keyword>
<evidence type="ECO:0000256" key="5">
    <source>
        <dbReference type="ARBA" id="ARBA00023136"/>
    </source>
</evidence>
<protein>
    <recommendedName>
        <fullName evidence="8">Major facilitator superfamily (MFS) profile domain-containing protein</fullName>
    </recommendedName>
</protein>
<feature type="compositionally biased region" description="Polar residues" evidence="6">
    <location>
        <begin position="9"/>
        <end position="19"/>
    </location>
</feature>
<evidence type="ECO:0000256" key="3">
    <source>
        <dbReference type="ARBA" id="ARBA00022692"/>
    </source>
</evidence>
<evidence type="ECO:0000256" key="2">
    <source>
        <dbReference type="ARBA" id="ARBA00008335"/>
    </source>
</evidence>
<dbReference type="PANTHER" id="PTHR23502">
    <property type="entry name" value="MAJOR FACILITATOR SUPERFAMILY"/>
    <property type="match status" value="1"/>
</dbReference>
<sequence length="473" mass="52970">MPQPIPERSSLSDTVTSGNDSRDEEEKQFQPICPGANNEEQGRRLSRQESRRSSHSLDRACSISDGYSHPAVNNDKLQEPKDEEDAVTRYEGEYIVKWTTGLDEENPRNMSLARKWLIVIVLSAGSVCVTCTSSIYTMAYSQLMEQFECSRIVATLGLSLFILGLGLGPLVLGPLSEFYGRRMIYIVSFSFFVIWLIPCAVAQNIQTLLISRFFNGLSGSAFLSVAGGTVGDIFDRSQLAAPMMIYTASPFIGPELGPLLGGFICQNVSWRWIFYVLLAWAGSIAVAIVLFVPETYHPVLLRNRAIRLRKETGDERWQAPIEQLDRSVAQTVLRSIYRPMLLLTLEPMCLNLCIFSAILLGILYLFFGAFHLVFTDIYGFDMSQVGMSFLGLLVGMLIAISSDPFWRRNYSRLVRHRENKSGKIGEYEPEWRLPPAIAGAPLVSVGMFIFAWTIYPHVHWIVPIIGSAIFSSG</sequence>
<feature type="compositionally biased region" description="Basic and acidic residues" evidence="6">
    <location>
        <begin position="40"/>
        <end position="58"/>
    </location>
</feature>
<evidence type="ECO:0000313" key="9">
    <source>
        <dbReference type="EMBL" id="PGH12540.1"/>
    </source>
</evidence>
<dbReference type="GO" id="GO:0042908">
    <property type="term" value="P:xenobiotic transport"/>
    <property type="evidence" value="ECO:0007669"/>
    <property type="project" value="UniProtKB-ARBA"/>
</dbReference>
<name>A0A2B7XU72_POLH7</name>
<dbReference type="InterPro" id="IPR036259">
    <property type="entry name" value="MFS_trans_sf"/>
</dbReference>
<evidence type="ECO:0000256" key="1">
    <source>
        <dbReference type="ARBA" id="ARBA00004651"/>
    </source>
</evidence>
<dbReference type="SUPFAM" id="SSF103473">
    <property type="entry name" value="MFS general substrate transporter"/>
    <property type="match status" value="1"/>
</dbReference>
<feature type="transmembrane region" description="Helical" evidence="7">
    <location>
        <begin position="348"/>
        <end position="374"/>
    </location>
</feature>
<keyword evidence="4 7" id="KW-1133">Transmembrane helix</keyword>
<gene>
    <name evidence="9" type="ORF">AJ80_06701</name>
</gene>
<dbReference type="EMBL" id="PDNA01000116">
    <property type="protein sequence ID" value="PGH12540.1"/>
    <property type="molecule type" value="Genomic_DNA"/>
</dbReference>
<dbReference type="Pfam" id="PF07690">
    <property type="entry name" value="MFS_1"/>
    <property type="match status" value="1"/>
</dbReference>
<feature type="transmembrane region" description="Helical" evidence="7">
    <location>
        <begin position="184"/>
        <end position="205"/>
    </location>
</feature>
<reference evidence="9 10" key="1">
    <citation type="submission" date="2017-10" db="EMBL/GenBank/DDBJ databases">
        <title>Comparative genomics in systemic dimorphic fungi from Ajellomycetaceae.</title>
        <authorList>
            <person name="Munoz J.F."/>
            <person name="Mcewen J.G."/>
            <person name="Clay O.K."/>
            <person name="Cuomo C.A."/>
        </authorList>
    </citation>
    <scope>NUCLEOTIDE SEQUENCE [LARGE SCALE GENOMIC DNA]</scope>
    <source>
        <strain evidence="9 10">UAMH7299</strain>
    </source>
</reference>
<dbReference type="PROSITE" id="PS00216">
    <property type="entry name" value="SUGAR_TRANSPORT_1"/>
    <property type="match status" value="1"/>
</dbReference>
<feature type="transmembrane region" description="Helical" evidence="7">
    <location>
        <begin position="152"/>
        <end position="172"/>
    </location>
</feature>
<dbReference type="AlphaFoldDB" id="A0A2B7XU72"/>
<evidence type="ECO:0000256" key="7">
    <source>
        <dbReference type="SAM" id="Phobius"/>
    </source>
</evidence>
<dbReference type="GO" id="GO:0005886">
    <property type="term" value="C:plasma membrane"/>
    <property type="evidence" value="ECO:0007669"/>
    <property type="project" value="UniProtKB-SubCell"/>
</dbReference>
<dbReference type="Gene3D" id="1.20.1250.20">
    <property type="entry name" value="MFS general substrate transporter like domains"/>
    <property type="match status" value="1"/>
</dbReference>
<dbReference type="FunFam" id="1.20.1250.20:FF:000082">
    <property type="entry name" value="MFS multidrug transporter, putative"/>
    <property type="match status" value="1"/>
</dbReference>
<accession>A0A2B7XU72</accession>
<evidence type="ECO:0000256" key="6">
    <source>
        <dbReference type="SAM" id="MobiDB-lite"/>
    </source>
</evidence>
<dbReference type="STRING" id="1447883.A0A2B7XU72"/>
<feature type="transmembrane region" description="Helical" evidence="7">
    <location>
        <begin position="272"/>
        <end position="292"/>
    </location>
</feature>
<dbReference type="InterPro" id="IPR005829">
    <property type="entry name" value="Sugar_transporter_CS"/>
</dbReference>
<feature type="transmembrane region" description="Helical" evidence="7">
    <location>
        <begin position="116"/>
        <end position="140"/>
    </location>
</feature>
<comment type="similarity">
    <text evidence="2">Belongs to the major facilitator superfamily.</text>
</comment>
<feature type="domain" description="Major facilitator superfamily (MFS) profile" evidence="8">
    <location>
        <begin position="118"/>
        <end position="473"/>
    </location>
</feature>
<dbReference type="PANTHER" id="PTHR23502:SF7">
    <property type="entry name" value="DRUG_PROTON ANTIPORTER YHK8-RELATED"/>
    <property type="match status" value="1"/>
</dbReference>
<dbReference type="GO" id="GO:0140115">
    <property type="term" value="P:export across plasma membrane"/>
    <property type="evidence" value="ECO:0007669"/>
    <property type="project" value="UniProtKB-ARBA"/>
</dbReference>
<dbReference type="InterPro" id="IPR020846">
    <property type="entry name" value="MFS_dom"/>
</dbReference>
<evidence type="ECO:0000259" key="8">
    <source>
        <dbReference type="PROSITE" id="PS50850"/>
    </source>
</evidence>
<keyword evidence="5 7" id="KW-0472">Membrane</keyword>
<comment type="caution">
    <text evidence="9">The sequence shown here is derived from an EMBL/GenBank/DDBJ whole genome shotgun (WGS) entry which is preliminary data.</text>
</comment>
<keyword evidence="10" id="KW-1185">Reference proteome</keyword>
<comment type="subcellular location">
    <subcellularLocation>
        <location evidence="1">Cell membrane</location>
        <topology evidence="1">Multi-pass membrane protein</topology>
    </subcellularLocation>
</comment>
<feature type="region of interest" description="Disordered" evidence="6">
    <location>
        <begin position="1"/>
        <end position="84"/>
    </location>
</feature>
<proteinExistence type="inferred from homology"/>